<dbReference type="NCBIfam" id="TIGR03607">
    <property type="entry name" value="patatin-like protein"/>
    <property type="match status" value="1"/>
</dbReference>
<comment type="caution">
    <text evidence="4">The sequence shown here is derived from an EMBL/GenBank/DDBJ whole genome shotgun (WGS) entry which is preliminary data.</text>
</comment>
<dbReference type="EMBL" id="VFSU01000034">
    <property type="protein sequence ID" value="TPE58822.1"/>
    <property type="molecule type" value="Genomic_DNA"/>
</dbReference>
<dbReference type="SUPFAM" id="SSF52151">
    <property type="entry name" value="FabD/lysophospholipase-like"/>
    <property type="match status" value="1"/>
</dbReference>
<dbReference type="GO" id="GO:0016042">
    <property type="term" value="P:lipid catabolic process"/>
    <property type="evidence" value="ECO:0007669"/>
    <property type="project" value="UniProtKB-UniRule"/>
</dbReference>
<feature type="active site" description="Proton acceptor" evidence="2">
    <location>
        <position position="328"/>
    </location>
</feature>
<evidence type="ECO:0000256" key="1">
    <source>
        <dbReference type="ARBA" id="ARBA00023098"/>
    </source>
</evidence>
<dbReference type="OrthoDB" id="8728704at2"/>
<evidence type="ECO:0000259" key="3">
    <source>
        <dbReference type="PROSITE" id="PS51635"/>
    </source>
</evidence>
<dbReference type="PROSITE" id="PS51635">
    <property type="entry name" value="PNPLA"/>
    <property type="match status" value="1"/>
</dbReference>
<evidence type="ECO:0000313" key="4">
    <source>
        <dbReference type="EMBL" id="TPE58822.1"/>
    </source>
</evidence>
<evidence type="ECO:0000256" key="2">
    <source>
        <dbReference type="PROSITE-ProRule" id="PRU01161"/>
    </source>
</evidence>
<dbReference type="Pfam" id="PF01734">
    <property type="entry name" value="Patatin"/>
    <property type="match status" value="1"/>
</dbReference>
<sequence length="802" mass="87942">MREKELRLAIVCYGGVSLAVYMHGVTKELWKLLRASEARKQGEAMAGDSEPVWQALLDELKPHADLAVIVDILTGASAGGINAVMLANALALGHTLEPLTDMWLDEADVDRLLDPEARWGSGVRERMAAFYKEPVAWYAGRMSASLASVDVPEVRAEVALKLARFVRSRWFKPPFSGDVMTEMLDRAMDKMAAGPATRPLVPPTLPLDLYVTVTDYWGVQAELAIHSPHTVTEQEHRRLFSFSSPAVTRRHGATREVQLAPRGPVAPRAELLLAARATSSFPGAFPPAKVAEVDRRMAARGEDWPERASFLESQLWSDRPVEEIALIDGSVLNNAPFGPAIAALRMRPAHREVDRRFVYIDPKPGLGGATDALARRDPGFFTTILRALADIPREQPIRDSLEQISAVSARIRRLKAVTDAMTPAVNEAIARAVGPRFFLMKISPARLARARSRINSLAAREAGFAFAAYAQLKVRTVLDEAASLLAHAAELGPADAARLRAALEAAAAARGAFDHDDAIRRGADSSGYVQLLRQLDVGFRVRRLRFFVRRLSDEIAASGDPAERASAEALKAALYVVTAPFVARRATVDADDLPALAAAARAVTEASSSAAREHAAEQAIDTLAAMLDLRTLDADADRVLVSAVTDPGFDRESRRRLVRAWLGFPFYDIAILPLAQEETADSFEELKVDRISPDDATSLRSGGARACLKGWQLNAFAAFFSRAYRENDYLWGRLHAAERLVDIVSSAVPEASLDGMRWKRLLFEAILKAEKPRLKTVQPLFEELEEKLERWGTGEPQGREPG</sequence>
<gene>
    <name evidence="4" type="ORF">FJQ54_16360</name>
</gene>
<keyword evidence="5" id="KW-1185">Reference proteome</keyword>
<dbReference type="GO" id="GO:0016787">
    <property type="term" value="F:hydrolase activity"/>
    <property type="evidence" value="ECO:0007669"/>
    <property type="project" value="UniProtKB-UniRule"/>
</dbReference>
<dbReference type="InterPro" id="IPR019894">
    <property type="entry name" value="Patatin-related_protein"/>
</dbReference>
<feature type="domain" description="PNPLA" evidence="3">
    <location>
        <begin position="10"/>
        <end position="341"/>
    </location>
</feature>
<name>A0A501XE44_9SPHN</name>
<dbReference type="Pfam" id="PF11856">
    <property type="entry name" value="DUF3376"/>
    <property type="match status" value="1"/>
</dbReference>
<keyword evidence="2" id="KW-0442">Lipid degradation</keyword>
<keyword evidence="1 2" id="KW-0443">Lipid metabolism</keyword>
<dbReference type="InterPro" id="IPR002641">
    <property type="entry name" value="PNPLA_dom"/>
</dbReference>
<keyword evidence="2" id="KW-0378">Hydrolase</keyword>
<accession>A0A501XE44</accession>
<dbReference type="Proteomes" id="UP000319897">
    <property type="component" value="Unassembled WGS sequence"/>
</dbReference>
<dbReference type="AlphaFoldDB" id="A0A501XE44"/>
<proteinExistence type="predicted"/>
<organism evidence="4 5">
    <name type="scientific">Sandaracinobacter neustonicus</name>
    <dbReference type="NCBI Taxonomy" id="1715348"/>
    <lineage>
        <taxon>Bacteria</taxon>
        <taxon>Pseudomonadati</taxon>
        <taxon>Pseudomonadota</taxon>
        <taxon>Alphaproteobacteria</taxon>
        <taxon>Sphingomonadales</taxon>
        <taxon>Sphingosinicellaceae</taxon>
        <taxon>Sandaracinobacter</taxon>
    </lineage>
</organism>
<protein>
    <submittedName>
        <fullName evidence="4">Patatin-like protein</fullName>
    </submittedName>
</protein>
<dbReference type="Gene3D" id="3.40.1090.10">
    <property type="entry name" value="Cytosolic phospholipase A2 catalytic domain"/>
    <property type="match status" value="2"/>
</dbReference>
<dbReference type="InterPro" id="IPR016035">
    <property type="entry name" value="Acyl_Trfase/lysoPLipase"/>
</dbReference>
<evidence type="ECO:0000313" key="5">
    <source>
        <dbReference type="Proteomes" id="UP000319897"/>
    </source>
</evidence>
<comment type="caution">
    <text evidence="2">Lacks conserved residue(s) required for the propagation of feature annotation.</text>
</comment>
<reference evidence="4 5" key="1">
    <citation type="submission" date="2019-06" db="EMBL/GenBank/DDBJ databases">
        <authorList>
            <person name="Lee I."/>
            <person name="Jang G.I."/>
            <person name="Hwang C.Y."/>
        </authorList>
    </citation>
    <scope>NUCLEOTIDE SEQUENCE [LARGE SCALE GENOMIC DNA]</scope>
    <source>
        <strain evidence="4 5">PAMC 28131</strain>
    </source>
</reference>
<feature type="short sequence motif" description="GXSXG" evidence="2">
    <location>
        <begin position="75"/>
        <end position="79"/>
    </location>
</feature>
<feature type="active site" description="Nucleophile" evidence="2">
    <location>
        <position position="77"/>
    </location>
</feature>
<dbReference type="InterPro" id="IPR024282">
    <property type="entry name" value="DUF3376"/>
</dbReference>